<feature type="compositionally biased region" description="Low complexity" evidence="1">
    <location>
        <begin position="23"/>
        <end position="35"/>
    </location>
</feature>
<evidence type="ECO:0000313" key="2">
    <source>
        <dbReference type="EMBL" id="GHF93658.1"/>
    </source>
</evidence>
<sequence length="74" mass="8522">MVSSVSSSNSNSAVADVLKQEQQRQTQLKQQQEQQQRLERERADQQRIEQQKVDQQSSPPATDDRRGQNINTKV</sequence>
<dbReference type="RefSeq" id="WP_189770539.1">
    <property type="nucleotide sequence ID" value="NZ_BNCK01000004.1"/>
</dbReference>
<dbReference type="AlphaFoldDB" id="A0A919BII3"/>
<organism evidence="2 3">
    <name type="scientific">Thalassotalea marina</name>
    <dbReference type="NCBI Taxonomy" id="1673741"/>
    <lineage>
        <taxon>Bacteria</taxon>
        <taxon>Pseudomonadati</taxon>
        <taxon>Pseudomonadota</taxon>
        <taxon>Gammaproteobacteria</taxon>
        <taxon>Alteromonadales</taxon>
        <taxon>Colwelliaceae</taxon>
        <taxon>Thalassotalea</taxon>
    </lineage>
</organism>
<reference evidence="2" key="1">
    <citation type="journal article" date="2014" name="Int. J. Syst. Evol. Microbiol.">
        <title>Complete genome sequence of Corynebacterium casei LMG S-19264T (=DSM 44701T), isolated from a smear-ripened cheese.</title>
        <authorList>
            <consortium name="US DOE Joint Genome Institute (JGI-PGF)"/>
            <person name="Walter F."/>
            <person name="Albersmeier A."/>
            <person name="Kalinowski J."/>
            <person name="Ruckert C."/>
        </authorList>
    </citation>
    <scope>NUCLEOTIDE SEQUENCE</scope>
    <source>
        <strain evidence="2">KCTC 42731</strain>
    </source>
</reference>
<proteinExistence type="predicted"/>
<dbReference type="Proteomes" id="UP000623842">
    <property type="component" value="Unassembled WGS sequence"/>
</dbReference>
<protein>
    <submittedName>
        <fullName evidence="2">Uncharacterized protein</fullName>
    </submittedName>
</protein>
<evidence type="ECO:0000313" key="3">
    <source>
        <dbReference type="Proteomes" id="UP000623842"/>
    </source>
</evidence>
<feature type="compositionally biased region" description="Basic and acidic residues" evidence="1">
    <location>
        <begin position="36"/>
        <end position="52"/>
    </location>
</feature>
<feature type="compositionally biased region" description="Low complexity" evidence="1">
    <location>
        <begin position="1"/>
        <end position="15"/>
    </location>
</feature>
<name>A0A919BII3_9GAMM</name>
<accession>A0A919BII3</accession>
<evidence type="ECO:0000256" key="1">
    <source>
        <dbReference type="SAM" id="MobiDB-lite"/>
    </source>
</evidence>
<gene>
    <name evidence="2" type="ORF">GCM10017161_22700</name>
</gene>
<keyword evidence="3" id="KW-1185">Reference proteome</keyword>
<dbReference type="EMBL" id="BNCK01000004">
    <property type="protein sequence ID" value="GHF93658.1"/>
    <property type="molecule type" value="Genomic_DNA"/>
</dbReference>
<reference evidence="2" key="2">
    <citation type="submission" date="2020-09" db="EMBL/GenBank/DDBJ databases">
        <authorList>
            <person name="Sun Q."/>
            <person name="Kim S."/>
        </authorList>
    </citation>
    <scope>NUCLEOTIDE SEQUENCE</scope>
    <source>
        <strain evidence="2">KCTC 42731</strain>
    </source>
</reference>
<feature type="region of interest" description="Disordered" evidence="1">
    <location>
        <begin position="1"/>
        <end position="74"/>
    </location>
</feature>
<comment type="caution">
    <text evidence="2">The sequence shown here is derived from an EMBL/GenBank/DDBJ whole genome shotgun (WGS) entry which is preliminary data.</text>
</comment>